<keyword evidence="6" id="KW-1185">Reference proteome</keyword>
<comment type="subcellular location">
    <subcellularLocation>
        <location evidence="1">Membrane</location>
        <topology evidence="1">Multi-pass membrane protein</topology>
    </subcellularLocation>
</comment>
<dbReference type="GO" id="GO:0016020">
    <property type="term" value="C:membrane"/>
    <property type="evidence" value="ECO:0007669"/>
    <property type="project" value="UniProtKB-SubCell"/>
</dbReference>
<dbReference type="EMBL" id="BLJY01000016">
    <property type="protein sequence ID" value="GFF21699.1"/>
    <property type="molecule type" value="Genomic_DNA"/>
</dbReference>
<protein>
    <submittedName>
        <fullName evidence="5">General substrate transporter</fullName>
    </submittedName>
</protein>
<dbReference type="PANTHER" id="PTHR48022">
    <property type="entry name" value="PLASTIDIC GLUCOSE TRANSPORTER 4"/>
    <property type="match status" value="1"/>
</dbReference>
<evidence type="ECO:0000313" key="6">
    <source>
        <dbReference type="Proteomes" id="UP000452235"/>
    </source>
</evidence>
<dbReference type="InterPro" id="IPR005828">
    <property type="entry name" value="MFS_sugar_transport-like"/>
</dbReference>
<evidence type="ECO:0000313" key="5">
    <source>
        <dbReference type="EMBL" id="GFF21699.1"/>
    </source>
</evidence>
<keyword evidence="4" id="KW-0472">Membrane</keyword>
<gene>
    <name evidence="5" type="ORF">ATEIFO6365_0016002000</name>
</gene>
<evidence type="ECO:0000256" key="4">
    <source>
        <dbReference type="ARBA" id="ARBA00023136"/>
    </source>
</evidence>
<proteinExistence type="predicted"/>
<dbReference type="InterPro" id="IPR036259">
    <property type="entry name" value="MFS_trans_sf"/>
</dbReference>
<name>A0A5M3ZDQ2_ASPTE</name>
<accession>A0A5M3ZDQ2</accession>
<evidence type="ECO:0000256" key="2">
    <source>
        <dbReference type="ARBA" id="ARBA00022692"/>
    </source>
</evidence>
<dbReference type="SUPFAM" id="SSF103473">
    <property type="entry name" value="MFS general substrate transporter"/>
    <property type="match status" value="1"/>
</dbReference>
<dbReference type="VEuPathDB" id="FungiDB:ATEG_07114"/>
<dbReference type="PANTHER" id="PTHR48022:SF23">
    <property type="entry name" value="MAJOR FACILITATOR SUPERFAMILY (MFS) PROFILE DOMAIN-CONTAINING PROTEIN"/>
    <property type="match status" value="1"/>
</dbReference>
<reference evidence="5 6" key="1">
    <citation type="submission" date="2020-01" db="EMBL/GenBank/DDBJ databases">
        <title>Aspergillus terreus IFO 6365 whole genome shotgun sequence.</title>
        <authorList>
            <person name="Kanamasa S."/>
            <person name="Takahashi H."/>
        </authorList>
    </citation>
    <scope>NUCLEOTIDE SEQUENCE [LARGE SCALE GENOMIC DNA]</scope>
    <source>
        <strain evidence="5 6">IFO 6365</strain>
    </source>
</reference>
<dbReference type="Proteomes" id="UP000452235">
    <property type="component" value="Unassembled WGS sequence"/>
</dbReference>
<organism evidence="5 6">
    <name type="scientific">Aspergillus terreus</name>
    <dbReference type="NCBI Taxonomy" id="33178"/>
    <lineage>
        <taxon>Eukaryota</taxon>
        <taxon>Fungi</taxon>
        <taxon>Dikarya</taxon>
        <taxon>Ascomycota</taxon>
        <taxon>Pezizomycotina</taxon>
        <taxon>Eurotiomycetes</taxon>
        <taxon>Eurotiomycetidae</taxon>
        <taxon>Eurotiales</taxon>
        <taxon>Aspergillaceae</taxon>
        <taxon>Aspergillus</taxon>
        <taxon>Aspergillus subgen. Circumdati</taxon>
    </lineage>
</organism>
<dbReference type="AlphaFoldDB" id="A0A5M3ZDQ2"/>
<sequence length="258" mass="28642">MNFFEIFLVLGGLLAYLTTYGVSEQLAEMSKQWRIPLSLQIIIAAFVLVGSIFLAESPRWLAKEGSPPDEDILAEIADMRGQLDRERAATEGREVMELFQKVGYTSQNAALLATGVITIIKVACTALFLVAGAQVLKRTHLFAIEGLSDGGPVVYIRRELFWNCIHRLMALLGRLLLRKWVFPIRMRDYGLSACVMVTWAMNFAVSKITPIAVQNIGWKTWIMFGIFNIADTDVLFGLVADTATKNTPHNTEGAIAEA</sequence>
<comment type="caution">
    <text evidence="5">The sequence shown here is derived from an EMBL/GenBank/DDBJ whole genome shotgun (WGS) entry which is preliminary data.</text>
</comment>
<dbReference type="Pfam" id="PF00083">
    <property type="entry name" value="Sugar_tr"/>
    <property type="match status" value="2"/>
</dbReference>
<keyword evidence="3" id="KW-1133">Transmembrane helix</keyword>
<dbReference type="GO" id="GO:0005351">
    <property type="term" value="F:carbohydrate:proton symporter activity"/>
    <property type="evidence" value="ECO:0007669"/>
    <property type="project" value="TreeGrafter"/>
</dbReference>
<dbReference type="OrthoDB" id="4358694at2759"/>
<evidence type="ECO:0000256" key="1">
    <source>
        <dbReference type="ARBA" id="ARBA00004141"/>
    </source>
</evidence>
<evidence type="ECO:0000256" key="3">
    <source>
        <dbReference type="ARBA" id="ARBA00022989"/>
    </source>
</evidence>
<keyword evidence="2" id="KW-0812">Transmembrane</keyword>
<dbReference type="InterPro" id="IPR050360">
    <property type="entry name" value="MFS_Sugar_Transporters"/>
</dbReference>
<dbReference type="Gene3D" id="1.20.1250.20">
    <property type="entry name" value="MFS general substrate transporter like domains"/>
    <property type="match status" value="2"/>
</dbReference>